<dbReference type="PANTHER" id="PTHR37946:SF1">
    <property type="entry name" value="SLL1969 PROTEIN"/>
    <property type="match status" value="1"/>
</dbReference>
<dbReference type="Proteomes" id="UP001301350">
    <property type="component" value="Unassembled WGS sequence"/>
</dbReference>
<dbReference type="EMBL" id="JANCYW010000016">
    <property type="protein sequence ID" value="KAK4538255.1"/>
    <property type="molecule type" value="Genomic_DNA"/>
</dbReference>
<gene>
    <name evidence="1" type="ORF">CDCA_CDCA16G4280</name>
</gene>
<name>A0AAV9J1Q5_CYACA</name>
<dbReference type="Gene3D" id="3.40.50.1820">
    <property type="entry name" value="alpha/beta hydrolase"/>
    <property type="match status" value="1"/>
</dbReference>
<accession>A0AAV9J1Q5</accession>
<organism evidence="1 2">
    <name type="scientific">Cyanidium caldarium</name>
    <name type="common">Red alga</name>
    <dbReference type="NCBI Taxonomy" id="2771"/>
    <lineage>
        <taxon>Eukaryota</taxon>
        <taxon>Rhodophyta</taxon>
        <taxon>Bangiophyceae</taxon>
        <taxon>Cyanidiales</taxon>
        <taxon>Cyanidiaceae</taxon>
        <taxon>Cyanidium</taxon>
    </lineage>
</organism>
<dbReference type="PANTHER" id="PTHR37946">
    <property type="entry name" value="SLL1969 PROTEIN"/>
    <property type="match status" value="1"/>
</dbReference>
<reference evidence="1 2" key="1">
    <citation type="submission" date="2022-07" db="EMBL/GenBank/DDBJ databases">
        <title>Genome-wide signatures of adaptation to extreme environments.</title>
        <authorList>
            <person name="Cho C.H."/>
            <person name="Yoon H.S."/>
        </authorList>
    </citation>
    <scope>NUCLEOTIDE SEQUENCE [LARGE SCALE GENOMIC DNA]</scope>
    <source>
        <strain evidence="1 2">DBV 063 E5</strain>
    </source>
</reference>
<proteinExistence type="predicted"/>
<protein>
    <recommendedName>
        <fullName evidence="3">AB hydrolase-1 domain-containing protein</fullName>
    </recommendedName>
</protein>
<sequence>MRNGGWHAVQRLVFSSARSLAGRVGESAASAVSRGLPAVAGSPSPVIVCVHGFGGFRWQMAPMAAALKSAGFVVYNYAYAARKHTLEEHGVHFAEFLASVASTPLNTSGSASSASPCTSTAAALTTERVPSSISFVTHSFGGVLLREALMGAAWQALRATPVAARRGRAVCLGPPFGGVCMARGLRYRGDSDSDGRLPYRILERLVRMALGPGAGRQLLEMSREWFMARGGMPPHMPVLVIAGDIGRVNPLITEPMAATADAQVASMRLQRRVLPSDGVVGVHETYLPSRHMRLTLRVPHNMLLYAPAAIQATTRFLLAQGDDDVAGLAWAAATTEPGVVGMVDEREAETLSPRLTGAR</sequence>
<dbReference type="InterPro" id="IPR029058">
    <property type="entry name" value="AB_hydrolase_fold"/>
</dbReference>
<evidence type="ECO:0000313" key="2">
    <source>
        <dbReference type="Proteomes" id="UP001301350"/>
    </source>
</evidence>
<evidence type="ECO:0000313" key="1">
    <source>
        <dbReference type="EMBL" id="KAK4538255.1"/>
    </source>
</evidence>
<keyword evidence="2" id="KW-1185">Reference proteome</keyword>
<evidence type="ECO:0008006" key="3">
    <source>
        <dbReference type="Google" id="ProtNLM"/>
    </source>
</evidence>
<dbReference type="SUPFAM" id="SSF53474">
    <property type="entry name" value="alpha/beta-Hydrolases"/>
    <property type="match status" value="1"/>
</dbReference>
<comment type="caution">
    <text evidence="1">The sequence shown here is derived from an EMBL/GenBank/DDBJ whole genome shotgun (WGS) entry which is preliminary data.</text>
</comment>
<dbReference type="AlphaFoldDB" id="A0AAV9J1Q5"/>